<dbReference type="Proteomes" id="UP000053424">
    <property type="component" value="Unassembled WGS sequence"/>
</dbReference>
<protein>
    <submittedName>
        <fullName evidence="1">Uncharacterized protein</fullName>
    </submittedName>
</protein>
<name>A0A0C2YGE5_HEBCY</name>
<gene>
    <name evidence="1" type="ORF">M413DRAFT_446328</name>
</gene>
<accession>A0A0C2YGE5</accession>
<keyword evidence="2" id="KW-1185">Reference proteome</keyword>
<reference evidence="2" key="2">
    <citation type="submission" date="2015-01" db="EMBL/GenBank/DDBJ databases">
        <title>Evolutionary Origins and Diversification of the Mycorrhizal Mutualists.</title>
        <authorList>
            <consortium name="DOE Joint Genome Institute"/>
            <consortium name="Mycorrhizal Genomics Consortium"/>
            <person name="Kohler A."/>
            <person name="Kuo A."/>
            <person name="Nagy L.G."/>
            <person name="Floudas D."/>
            <person name="Copeland A."/>
            <person name="Barry K.W."/>
            <person name="Cichocki N."/>
            <person name="Veneault-Fourrey C."/>
            <person name="LaButti K."/>
            <person name="Lindquist E.A."/>
            <person name="Lipzen A."/>
            <person name="Lundell T."/>
            <person name="Morin E."/>
            <person name="Murat C."/>
            <person name="Riley R."/>
            <person name="Ohm R."/>
            <person name="Sun H."/>
            <person name="Tunlid A."/>
            <person name="Henrissat B."/>
            <person name="Grigoriev I.V."/>
            <person name="Hibbett D.S."/>
            <person name="Martin F."/>
        </authorList>
    </citation>
    <scope>NUCLEOTIDE SEQUENCE [LARGE SCALE GENOMIC DNA]</scope>
    <source>
        <strain evidence="2">h7</strain>
    </source>
</reference>
<reference evidence="1 2" key="1">
    <citation type="submission" date="2014-04" db="EMBL/GenBank/DDBJ databases">
        <authorList>
            <consortium name="DOE Joint Genome Institute"/>
            <person name="Kuo A."/>
            <person name="Gay G."/>
            <person name="Dore J."/>
            <person name="Kohler A."/>
            <person name="Nagy L.G."/>
            <person name="Floudas D."/>
            <person name="Copeland A."/>
            <person name="Barry K.W."/>
            <person name="Cichocki N."/>
            <person name="Veneault-Fourrey C."/>
            <person name="LaButti K."/>
            <person name="Lindquist E.A."/>
            <person name="Lipzen A."/>
            <person name="Lundell T."/>
            <person name="Morin E."/>
            <person name="Murat C."/>
            <person name="Sun H."/>
            <person name="Tunlid A."/>
            <person name="Henrissat B."/>
            <person name="Grigoriev I.V."/>
            <person name="Hibbett D.S."/>
            <person name="Martin F."/>
            <person name="Nordberg H.P."/>
            <person name="Cantor M.N."/>
            <person name="Hua S.X."/>
        </authorList>
    </citation>
    <scope>NUCLEOTIDE SEQUENCE [LARGE SCALE GENOMIC DNA]</scope>
    <source>
        <strain evidence="2">h7</strain>
    </source>
</reference>
<evidence type="ECO:0000313" key="2">
    <source>
        <dbReference type="Proteomes" id="UP000053424"/>
    </source>
</evidence>
<proteinExistence type="predicted"/>
<dbReference type="EMBL" id="KN831783">
    <property type="protein sequence ID" value="KIM40167.1"/>
    <property type="molecule type" value="Genomic_DNA"/>
</dbReference>
<dbReference type="HOGENOM" id="CLU_3050535_0_0_1"/>
<evidence type="ECO:0000313" key="1">
    <source>
        <dbReference type="EMBL" id="KIM40167.1"/>
    </source>
</evidence>
<organism evidence="1 2">
    <name type="scientific">Hebeloma cylindrosporum</name>
    <dbReference type="NCBI Taxonomy" id="76867"/>
    <lineage>
        <taxon>Eukaryota</taxon>
        <taxon>Fungi</taxon>
        <taxon>Dikarya</taxon>
        <taxon>Basidiomycota</taxon>
        <taxon>Agaricomycotina</taxon>
        <taxon>Agaricomycetes</taxon>
        <taxon>Agaricomycetidae</taxon>
        <taxon>Agaricales</taxon>
        <taxon>Agaricineae</taxon>
        <taxon>Hymenogastraceae</taxon>
        <taxon>Hebeloma</taxon>
    </lineage>
</organism>
<dbReference type="AlphaFoldDB" id="A0A0C2YGE5"/>
<sequence>MQLRAPLVDLLPSLAQAFFDCHGKPADLRSLPPKDWLKIWINLDLWLLEGTLSI</sequence>